<dbReference type="UniPathway" id="UPA00232"/>
<dbReference type="InterPro" id="IPR004147">
    <property type="entry name" value="ABC1_dom"/>
</dbReference>
<dbReference type="Pfam" id="PF03109">
    <property type="entry name" value="ABC1"/>
    <property type="match status" value="1"/>
</dbReference>
<dbReference type="GO" id="GO:0006744">
    <property type="term" value="P:ubiquinone biosynthetic process"/>
    <property type="evidence" value="ECO:0007669"/>
    <property type="project" value="UniProtKB-UniPathway"/>
</dbReference>
<evidence type="ECO:0000256" key="9">
    <source>
        <dbReference type="SAM" id="Phobius"/>
    </source>
</evidence>
<keyword evidence="8 9" id="KW-0472">Membrane</keyword>
<evidence type="ECO:0000256" key="8">
    <source>
        <dbReference type="ARBA" id="ARBA00023136"/>
    </source>
</evidence>
<evidence type="ECO:0000259" key="10">
    <source>
        <dbReference type="Pfam" id="PF03109"/>
    </source>
</evidence>
<dbReference type="AlphaFoldDB" id="A0A381WAX4"/>
<sequence length="516" mass="59737">MIRFLEIVHIFLKARIDKLIARFTSTSWGFIALTMPWKIYSPKESDGDRLSSALEQAGPIFIKFGQLLSTRPDLIPKDIAKSLSKLQDNLAPFSTKIAIEIIQDELGKSIDQVFTGFTKVPIAAASIAQVYEANLKESGKEVAIKVVRPNLEEKITKDLSLMRRLAKIIENNFSDTKRLRLIELLEEYKHIIKDELDLRIEASNMKKTKEHFKNNSLLYVPKVYSEYTTKNLLIMERISGTSVDQIESLKNSGVDLKLLSERGVEIFLKQVFTHNFFHADMHPGNIFINTKDPNNPTYIAVDYAIIGSLTEEEQFQIGRMLLALIGKDFKEIAEILIGVNWVNPRTNPNELERTIRVACEPFLERPLEEIKFGELLLHIFDSARRFDLQMQPSLMLLQKTLINIEGLGKQLYPKLDFWSIASPFLKSWLSEKYNPTKIKEWTRKNALEWLEKARKFPRAAESALNQLNKLEQYHLESEKKQEEFFSKMKKEKRFSNILILIMLMSVVFFGIYRVLN</sequence>
<evidence type="ECO:0000256" key="7">
    <source>
        <dbReference type="ARBA" id="ARBA00022989"/>
    </source>
</evidence>
<evidence type="ECO:0000256" key="6">
    <source>
        <dbReference type="ARBA" id="ARBA00022692"/>
    </source>
</evidence>
<proteinExistence type="inferred from homology"/>
<gene>
    <name evidence="11" type="ORF">METZ01_LOCUS102478</name>
</gene>
<feature type="transmembrane region" description="Helical" evidence="9">
    <location>
        <begin position="497"/>
        <end position="515"/>
    </location>
</feature>
<accession>A0A381WAX4</accession>
<comment type="similarity">
    <text evidence="2">Belongs to the protein kinase superfamily. ADCK protein kinase family.</text>
</comment>
<organism evidence="11">
    <name type="scientific">marine metagenome</name>
    <dbReference type="NCBI Taxonomy" id="408172"/>
    <lineage>
        <taxon>unclassified sequences</taxon>
        <taxon>metagenomes</taxon>
        <taxon>ecological metagenomes</taxon>
    </lineage>
</organism>
<feature type="domain" description="ABC1 atypical kinase-like" evidence="10">
    <location>
        <begin position="85"/>
        <end position="335"/>
    </location>
</feature>
<evidence type="ECO:0000313" key="11">
    <source>
        <dbReference type="EMBL" id="SVA49624.1"/>
    </source>
</evidence>
<dbReference type="SUPFAM" id="SSF56112">
    <property type="entry name" value="Protein kinase-like (PK-like)"/>
    <property type="match status" value="1"/>
</dbReference>
<reference evidence="11" key="1">
    <citation type="submission" date="2018-05" db="EMBL/GenBank/DDBJ databases">
        <authorList>
            <person name="Lanie J.A."/>
            <person name="Ng W.-L."/>
            <person name="Kazmierczak K.M."/>
            <person name="Andrzejewski T.M."/>
            <person name="Davidsen T.M."/>
            <person name="Wayne K.J."/>
            <person name="Tettelin H."/>
            <person name="Glass J.I."/>
            <person name="Rusch D."/>
            <person name="Podicherti R."/>
            <person name="Tsui H.-C.T."/>
            <person name="Winkler M.E."/>
        </authorList>
    </citation>
    <scope>NUCLEOTIDE SEQUENCE</scope>
</reference>
<dbReference type="InterPro" id="IPR010232">
    <property type="entry name" value="UbiB"/>
</dbReference>
<dbReference type="PANTHER" id="PTHR10566:SF113">
    <property type="entry name" value="PROTEIN ACTIVITY OF BC1 COMPLEX KINASE 7, CHLOROPLASTIC"/>
    <property type="match status" value="1"/>
</dbReference>
<protein>
    <recommendedName>
        <fullName evidence="10">ABC1 atypical kinase-like domain-containing protein</fullName>
    </recommendedName>
</protein>
<keyword evidence="7 9" id="KW-1133">Transmembrane helix</keyword>
<keyword evidence="6 9" id="KW-0812">Transmembrane</keyword>
<dbReference type="InterPro" id="IPR011009">
    <property type="entry name" value="Kinase-like_dom_sf"/>
</dbReference>
<evidence type="ECO:0000256" key="1">
    <source>
        <dbReference type="ARBA" id="ARBA00005020"/>
    </source>
</evidence>
<dbReference type="EMBL" id="UINC01011221">
    <property type="protein sequence ID" value="SVA49624.1"/>
    <property type="molecule type" value="Genomic_DNA"/>
</dbReference>
<evidence type="ECO:0000256" key="5">
    <source>
        <dbReference type="ARBA" id="ARBA00022688"/>
    </source>
</evidence>
<dbReference type="NCBIfam" id="TIGR01982">
    <property type="entry name" value="UbiB"/>
    <property type="match status" value="1"/>
</dbReference>
<evidence type="ECO:0000256" key="4">
    <source>
        <dbReference type="ARBA" id="ARBA00022519"/>
    </source>
</evidence>
<dbReference type="InterPro" id="IPR050154">
    <property type="entry name" value="UbiB_kinase"/>
</dbReference>
<keyword evidence="4" id="KW-0997">Cell inner membrane</keyword>
<keyword evidence="5" id="KW-0831">Ubiquinone biosynthesis</keyword>
<comment type="pathway">
    <text evidence="1">Cofactor biosynthesis; ubiquinone biosynthesis [regulation].</text>
</comment>
<dbReference type="PANTHER" id="PTHR10566">
    <property type="entry name" value="CHAPERONE-ACTIVITY OF BC1 COMPLEX CABC1 -RELATED"/>
    <property type="match status" value="1"/>
</dbReference>
<evidence type="ECO:0000256" key="2">
    <source>
        <dbReference type="ARBA" id="ARBA00009670"/>
    </source>
</evidence>
<name>A0A381WAX4_9ZZZZ</name>
<keyword evidence="3" id="KW-1003">Cell membrane</keyword>
<evidence type="ECO:0000256" key="3">
    <source>
        <dbReference type="ARBA" id="ARBA00022475"/>
    </source>
</evidence>